<evidence type="ECO:0000256" key="1">
    <source>
        <dbReference type="SAM" id="MobiDB-lite"/>
    </source>
</evidence>
<dbReference type="AlphaFoldDB" id="A0A1G6WVI1"/>
<evidence type="ECO:0000313" key="3">
    <source>
        <dbReference type="Proteomes" id="UP000199039"/>
    </source>
</evidence>
<dbReference type="STRING" id="1814289.SAMN05216410_0016"/>
<sequence length="63" mass="6437">MGTSPLVILHITPADAGQQPQVQHPVPDPGPPQPGSRRPAPAASRDVLTGASSSCHCINGLIH</sequence>
<feature type="region of interest" description="Disordered" evidence="1">
    <location>
        <begin position="14"/>
        <end position="49"/>
    </location>
</feature>
<reference evidence="2 3" key="1">
    <citation type="submission" date="2016-09" db="EMBL/GenBank/DDBJ databases">
        <authorList>
            <person name="Capua I."/>
            <person name="De Benedictis P."/>
            <person name="Joannis T."/>
            <person name="Lombin L.H."/>
            <person name="Cattoli G."/>
        </authorList>
    </citation>
    <scope>NUCLEOTIDE SEQUENCE [LARGE SCALE GENOMIC DNA]</scope>
    <source>
        <strain evidence="2 3">ISLP-3</strain>
    </source>
</reference>
<dbReference type="EMBL" id="FMYH01000010">
    <property type="protein sequence ID" value="SDD69898.1"/>
    <property type="molecule type" value="Genomic_DNA"/>
</dbReference>
<feature type="compositionally biased region" description="Low complexity" evidence="1">
    <location>
        <begin position="35"/>
        <end position="47"/>
    </location>
</feature>
<gene>
    <name evidence="2" type="ORF">SAMN05216410_0016</name>
</gene>
<name>A0A1G6WVI1_9MICO</name>
<protein>
    <submittedName>
        <fullName evidence="2">Uncharacterized protein</fullName>
    </submittedName>
</protein>
<evidence type="ECO:0000313" key="2">
    <source>
        <dbReference type="EMBL" id="SDD69898.1"/>
    </source>
</evidence>
<keyword evidence="3" id="KW-1185">Reference proteome</keyword>
<accession>A0A1G6WVI1</accession>
<organism evidence="2 3">
    <name type="scientific">Sanguibacter gelidistatuariae</name>
    <dbReference type="NCBI Taxonomy" id="1814289"/>
    <lineage>
        <taxon>Bacteria</taxon>
        <taxon>Bacillati</taxon>
        <taxon>Actinomycetota</taxon>
        <taxon>Actinomycetes</taxon>
        <taxon>Micrococcales</taxon>
        <taxon>Sanguibacteraceae</taxon>
        <taxon>Sanguibacter</taxon>
    </lineage>
</organism>
<proteinExistence type="predicted"/>
<dbReference type="Proteomes" id="UP000199039">
    <property type="component" value="Unassembled WGS sequence"/>
</dbReference>